<keyword evidence="3" id="KW-1185">Reference proteome</keyword>
<dbReference type="AlphaFoldDB" id="A0A5N5MCD6"/>
<dbReference type="EMBL" id="VDCV01000006">
    <property type="protein sequence ID" value="KAB5551746.1"/>
    <property type="molecule type" value="Genomic_DNA"/>
</dbReference>
<evidence type="ECO:0000313" key="3">
    <source>
        <dbReference type="Proteomes" id="UP000326939"/>
    </source>
</evidence>
<evidence type="ECO:0000313" key="2">
    <source>
        <dbReference type="EMBL" id="KAB5551746.1"/>
    </source>
</evidence>
<dbReference type="Proteomes" id="UP000326939">
    <property type="component" value="Chromosome 6"/>
</dbReference>
<proteinExistence type="predicted"/>
<comment type="caution">
    <text evidence="2">The sequence shown here is derived from an EMBL/GenBank/DDBJ whole genome shotgun (WGS) entry which is preliminary data.</text>
</comment>
<accession>A0A5N5MCD6</accession>
<gene>
    <name evidence="2" type="ORF">DKX38_009057</name>
</gene>
<reference evidence="3" key="1">
    <citation type="journal article" date="2019" name="Gigascience">
        <title>De novo genome assembly of the endangered Acer yangbiense, a plant species with extremely small populations endemic to Yunnan Province, China.</title>
        <authorList>
            <person name="Yang J."/>
            <person name="Wariss H.M."/>
            <person name="Tao L."/>
            <person name="Zhang R."/>
            <person name="Yun Q."/>
            <person name="Hollingsworth P."/>
            <person name="Dao Z."/>
            <person name="Luo G."/>
            <person name="Guo H."/>
            <person name="Ma Y."/>
            <person name="Sun W."/>
        </authorList>
    </citation>
    <scope>NUCLEOTIDE SEQUENCE [LARGE SCALE GENOMIC DNA]</scope>
    <source>
        <strain evidence="3">cv. br00</strain>
    </source>
</reference>
<protein>
    <submittedName>
        <fullName evidence="2">Uncharacterized protein</fullName>
    </submittedName>
</protein>
<evidence type="ECO:0000256" key="1">
    <source>
        <dbReference type="SAM" id="MobiDB-lite"/>
    </source>
</evidence>
<organism evidence="2 3">
    <name type="scientific">Salix brachista</name>
    <dbReference type="NCBI Taxonomy" id="2182728"/>
    <lineage>
        <taxon>Eukaryota</taxon>
        <taxon>Viridiplantae</taxon>
        <taxon>Streptophyta</taxon>
        <taxon>Embryophyta</taxon>
        <taxon>Tracheophyta</taxon>
        <taxon>Spermatophyta</taxon>
        <taxon>Magnoliopsida</taxon>
        <taxon>eudicotyledons</taxon>
        <taxon>Gunneridae</taxon>
        <taxon>Pentapetalae</taxon>
        <taxon>rosids</taxon>
        <taxon>fabids</taxon>
        <taxon>Malpighiales</taxon>
        <taxon>Salicaceae</taxon>
        <taxon>Saliceae</taxon>
        <taxon>Salix</taxon>
    </lineage>
</organism>
<feature type="region of interest" description="Disordered" evidence="1">
    <location>
        <begin position="1"/>
        <end position="23"/>
    </location>
</feature>
<sequence>MRLKLISASSVKGKPSPSAATDEALLQKMGDGEGKVRWSAARMGEAVLFMINSAIRYLLMLVVISSNEEVYLADVLELTIGQSLQNSAMDWTGSAPTGNSGYVLLGVLVMVAMEIGLDELGSW</sequence>
<name>A0A5N5MCD6_9ROSI</name>